<dbReference type="GO" id="GO:0016020">
    <property type="term" value="C:membrane"/>
    <property type="evidence" value="ECO:0007669"/>
    <property type="project" value="TreeGrafter"/>
</dbReference>
<evidence type="ECO:0000256" key="2">
    <source>
        <dbReference type="ARBA" id="ARBA00022840"/>
    </source>
</evidence>
<protein>
    <recommendedName>
        <fullName evidence="5">P-loop containing nucleoside triphosphate hydrolase protein</fullName>
    </recommendedName>
</protein>
<name>A0A433D5W9_9FUNG</name>
<keyword evidence="2" id="KW-0067">ATP-binding</keyword>
<dbReference type="InterPro" id="IPR027417">
    <property type="entry name" value="P-loop_NTPase"/>
</dbReference>
<reference evidence="3 4" key="1">
    <citation type="journal article" date="2018" name="New Phytol.">
        <title>Phylogenomics of Endogonaceae and evolution of mycorrhizas within Mucoromycota.</title>
        <authorList>
            <person name="Chang Y."/>
            <person name="Desiro A."/>
            <person name="Na H."/>
            <person name="Sandor L."/>
            <person name="Lipzen A."/>
            <person name="Clum A."/>
            <person name="Barry K."/>
            <person name="Grigoriev I.V."/>
            <person name="Martin F.M."/>
            <person name="Stajich J.E."/>
            <person name="Smith M.E."/>
            <person name="Bonito G."/>
            <person name="Spatafora J.W."/>
        </authorList>
    </citation>
    <scope>NUCLEOTIDE SEQUENCE [LARGE SCALE GENOMIC DNA]</scope>
    <source>
        <strain evidence="3 4">GMNB39</strain>
    </source>
</reference>
<dbReference type="Proteomes" id="UP000268093">
    <property type="component" value="Unassembled WGS sequence"/>
</dbReference>
<dbReference type="InterPro" id="IPR050173">
    <property type="entry name" value="ABC_transporter_C-like"/>
</dbReference>
<dbReference type="GO" id="GO:0005524">
    <property type="term" value="F:ATP binding"/>
    <property type="evidence" value="ECO:0007669"/>
    <property type="project" value="UniProtKB-KW"/>
</dbReference>
<evidence type="ECO:0000313" key="4">
    <source>
        <dbReference type="Proteomes" id="UP000268093"/>
    </source>
</evidence>
<evidence type="ECO:0008006" key="5">
    <source>
        <dbReference type="Google" id="ProtNLM"/>
    </source>
</evidence>
<accession>A0A433D5W9</accession>
<proteinExistence type="predicted"/>
<dbReference type="EMBL" id="RBNI01006179">
    <property type="protein sequence ID" value="RUP46193.1"/>
    <property type="molecule type" value="Genomic_DNA"/>
</dbReference>
<evidence type="ECO:0000313" key="3">
    <source>
        <dbReference type="EMBL" id="RUP46193.1"/>
    </source>
</evidence>
<keyword evidence="1" id="KW-0547">Nucleotide-binding</keyword>
<dbReference type="GO" id="GO:0042626">
    <property type="term" value="F:ATPase-coupled transmembrane transporter activity"/>
    <property type="evidence" value="ECO:0007669"/>
    <property type="project" value="TreeGrafter"/>
</dbReference>
<comment type="caution">
    <text evidence="3">The sequence shown here is derived from an EMBL/GenBank/DDBJ whole genome shotgun (WGS) entry which is preliminary data.</text>
</comment>
<evidence type="ECO:0000256" key="1">
    <source>
        <dbReference type="ARBA" id="ARBA00022741"/>
    </source>
</evidence>
<sequence>MDEGEFDTEAKIHTTANIDQVADQRIQTIIRQEFAHSTLLCIAHRLRTIIDYDRVIVLGDNGRLVEFDTPSNLLRRKGSIFRQLCESEGDSEAIVEFIRLKTFDSTCINDIKVEFGMPRRRIKITIMHVMKGYHHLIFYGERWNNRFNISTKSFVPQDC</sequence>
<dbReference type="Gene3D" id="3.40.50.300">
    <property type="entry name" value="P-loop containing nucleotide triphosphate hydrolases"/>
    <property type="match status" value="1"/>
</dbReference>
<dbReference type="SUPFAM" id="SSF52540">
    <property type="entry name" value="P-loop containing nucleoside triphosphate hydrolases"/>
    <property type="match status" value="1"/>
</dbReference>
<gene>
    <name evidence="3" type="ORF">BC936DRAFT_147231</name>
</gene>
<keyword evidence="4" id="KW-1185">Reference proteome</keyword>
<organism evidence="3 4">
    <name type="scientific">Jimgerdemannia flammicorona</name>
    <dbReference type="NCBI Taxonomy" id="994334"/>
    <lineage>
        <taxon>Eukaryota</taxon>
        <taxon>Fungi</taxon>
        <taxon>Fungi incertae sedis</taxon>
        <taxon>Mucoromycota</taxon>
        <taxon>Mucoromycotina</taxon>
        <taxon>Endogonomycetes</taxon>
        <taxon>Endogonales</taxon>
        <taxon>Endogonaceae</taxon>
        <taxon>Jimgerdemannia</taxon>
    </lineage>
</organism>
<dbReference type="OrthoDB" id="6500128at2759"/>
<dbReference type="PANTHER" id="PTHR24223">
    <property type="entry name" value="ATP-BINDING CASSETTE SUB-FAMILY C"/>
    <property type="match status" value="1"/>
</dbReference>
<dbReference type="AlphaFoldDB" id="A0A433D5W9"/>